<evidence type="ECO:0000256" key="3">
    <source>
        <dbReference type="ARBA" id="ARBA00022475"/>
    </source>
</evidence>
<dbReference type="EMBL" id="CAJFCJ010000009">
    <property type="protein sequence ID" value="CAD5118731.1"/>
    <property type="molecule type" value="Genomic_DNA"/>
</dbReference>
<protein>
    <recommendedName>
        <fullName evidence="9">Innexin</fullName>
    </recommendedName>
</protein>
<dbReference type="PANTHER" id="PTHR11893">
    <property type="entry name" value="INNEXIN"/>
    <property type="match status" value="1"/>
</dbReference>
<keyword evidence="2 9" id="KW-0813">Transport</keyword>
<feature type="transmembrane region" description="Helical" evidence="9">
    <location>
        <begin position="175"/>
        <end position="195"/>
    </location>
</feature>
<keyword evidence="11" id="KW-1185">Reference proteome</keyword>
<accession>A0A7I8VTJ5</accession>
<dbReference type="PRINTS" id="PR01262">
    <property type="entry name" value="INNEXIN"/>
</dbReference>
<sequence>MFEYFLYQQDDGIVEKLSRKYTSCLFLLSSVLVLLIQRFQDPIVCSFPDVFSSSQISAGTDICFWKDNYQTSRKLSNEHDKIFNIHKWLPCILLLQAISFFLPCILWRIVYTLCGKNLSQFVNEINYCNTLESSDVRQRKLEILGSRILGRSSGFLSITYGLIKLLYLINAVGQMILLAFLLNWGTLLFKFAHFLPIPKESYLSLLVSCHYKIGKYEVSADCVLQSNHWNGAMACLLVIWLVALIPILLFDAILWLIDYCRWPDKFLREHLSSYNKEDEDLAQFKMFYLNRDTEFILKIIAENSGYFIVSELVWKLWDYFSGKFPYSSPDAPPYEITDDNEQSSI</sequence>
<dbReference type="AlphaFoldDB" id="A0A7I8VTJ5"/>
<evidence type="ECO:0000256" key="4">
    <source>
        <dbReference type="ARBA" id="ARBA00022692"/>
    </source>
</evidence>
<comment type="subcellular location">
    <subcellularLocation>
        <location evidence="1 9">Cell membrane</location>
        <topology evidence="1 9">Multi-pass membrane protein</topology>
    </subcellularLocation>
</comment>
<dbReference type="InterPro" id="IPR000990">
    <property type="entry name" value="Innexin"/>
</dbReference>
<evidence type="ECO:0000313" key="11">
    <source>
        <dbReference type="Proteomes" id="UP000549394"/>
    </source>
</evidence>
<keyword evidence="5 9" id="KW-1133">Transmembrane helix</keyword>
<dbReference type="Pfam" id="PF00876">
    <property type="entry name" value="Innexin"/>
    <property type="match status" value="1"/>
</dbReference>
<keyword evidence="8 9" id="KW-0407">Ion channel</keyword>
<evidence type="ECO:0000313" key="10">
    <source>
        <dbReference type="EMBL" id="CAD5118731.1"/>
    </source>
</evidence>
<dbReference type="Proteomes" id="UP000549394">
    <property type="component" value="Unassembled WGS sequence"/>
</dbReference>
<comment type="similarity">
    <text evidence="9">Belongs to the pannexin family.</text>
</comment>
<keyword evidence="7 9" id="KW-0472">Membrane</keyword>
<feature type="transmembrane region" description="Helical" evidence="9">
    <location>
        <begin position="87"/>
        <end position="110"/>
    </location>
</feature>
<feature type="transmembrane region" description="Helical" evidence="9">
    <location>
        <begin position="21"/>
        <end position="39"/>
    </location>
</feature>
<dbReference type="GO" id="GO:0005921">
    <property type="term" value="C:gap junction"/>
    <property type="evidence" value="ECO:0007669"/>
    <property type="project" value="UniProtKB-UniRule"/>
</dbReference>
<organism evidence="10 11">
    <name type="scientific">Dimorphilus gyrociliatus</name>
    <dbReference type="NCBI Taxonomy" id="2664684"/>
    <lineage>
        <taxon>Eukaryota</taxon>
        <taxon>Metazoa</taxon>
        <taxon>Spiralia</taxon>
        <taxon>Lophotrochozoa</taxon>
        <taxon>Annelida</taxon>
        <taxon>Polychaeta</taxon>
        <taxon>Polychaeta incertae sedis</taxon>
        <taxon>Dinophilidae</taxon>
        <taxon>Dimorphilus</taxon>
    </lineage>
</organism>
<evidence type="ECO:0000256" key="7">
    <source>
        <dbReference type="ARBA" id="ARBA00023136"/>
    </source>
</evidence>
<keyword evidence="3" id="KW-1003">Cell membrane</keyword>
<dbReference type="GO" id="GO:0005886">
    <property type="term" value="C:plasma membrane"/>
    <property type="evidence" value="ECO:0007669"/>
    <property type="project" value="UniProtKB-SubCell"/>
</dbReference>
<gene>
    <name evidence="9" type="primary">inx</name>
    <name evidence="10" type="ORF">DGYR_LOCUS7061</name>
</gene>
<evidence type="ECO:0000256" key="8">
    <source>
        <dbReference type="ARBA" id="ARBA00023303"/>
    </source>
</evidence>
<evidence type="ECO:0000256" key="5">
    <source>
        <dbReference type="ARBA" id="ARBA00022989"/>
    </source>
</evidence>
<keyword evidence="6 9" id="KW-0406">Ion transport</keyword>
<feature type="transmembrane region" description="Helical" evidence="9">
    <location>
        <begin position="234"/>
        <end position="257"/>
    </location>
</feature>
<proteinExistence type="inferred from homology"/>
<evidence type="ECO:0000256" key="9">
    <source>
        <dbReference type="RuleBase" id="RU010713"/>
    </source>
</evidence>
<reference evidence="10 11" key="1">
    <citation type="submission" date="2020-08" db="EMBL/GenBank/DDBJ databases">
        <authorList>
            <person name="Hejnol A."/>
        </authorList>
    </citation>
    <scope>NUCLEOTIDE SEQUENCE [LARGE SCALE GENOMIC DNA]</scope>
</reference>
<dbReference type="PANTHER" id="PTHR11893:SF36">
    <property type="entry name" value="INNEXIN-5"/>
    <property type="match status" value="1"/>
</dbReference>
<name>A0A7I8VTJ5_9ANNE</name>
<comment type="function">
    <text evidence="9">Structural component of the gap junctions.</text>
</comment>
<dbReference type="GO" id="GO:0034220">
    <property type="term" value="P:monoatomic ion transmembrane transport"/>
    <property type="evidence" value="ECO:0007669"/>
    <property type="project" value="UniProtKB-KW"/>
</dbReference>
<evidence type="ECO:0000256" key="2">
    <source>
        <dbReference type="ARBA" id="ARBA00022448"/>
    </source>
</evidence>
<keyword evidence="4 9" id="KW-0812">Transmembrane</keyword>
<evidence type="ECO:0000256" key="6">
    <source>
        <dbReference type="ARBA" id="ARBA00023065"/>
    </source>
</evidence>
<comment type="caution">
    <text evidence="10">The sequence shown here is derived from an EMBL/GenBank/DDBJ whole genome shotgun (WGS) entry which is preliminary data.</text>
</comment>
<dbReference type="OrthoDB" id="5867527at2759"/>
<dbReference type="PROSITE" id="PS51013">
    <property type="entry name" value="PANNEXIN"/>
    <property type="match status" value="1"/>
</dbReference>
<evidence type="ECO:0000256" key="1">
    <source>
        <dbReference type="ARBA" id="ARBA00004651"/>
    </source>
</evidence>